<dbReference type="SMART" id="SM00855">
    <property type="entry name" value="PGAM"/>
    <property type="match status" value="1"/>
</dbReference>
<dbReference type="CDD" id="cd07067">
    <property type="entry name" value="HP_PGM_like"/>
    <property type="match status" value="1"/>
</dbReference>
<proteinExistence type="predicted"/>
<dbReference type="GO" id="GO:0016791">
    <property type="term" value="F:phosphatase activity"/>
    <property type="evidence" value="ECO:0007669"/>
    <property type="project" value="TreeGrafter"/>
</dbReference>
<dbReference type="InterPro" id="IPR013078">
    <property type="entry name" value="His_Pase_superF_clade-1"/>
</dbReference>
<name>A0A0P0YX02_9HYPH</name>
<dbReference type="InterPro" id="IPR050275">
    <property type="entry name" value="PGM_Phosphatase"/>
</dbReference>
<organism evidence="1">
    <name type="scientific">Aureimonas altamirensis</name>
    <dbReference type="NCBI Taxonomy" id="370622"/>
    <lineage>
        <taxon>Bacteria</taxon>
        <taxon>Pseudomonadati</taxon>
        <taxon>Pseudomonadota</taxon>
        <taxon>Alphaproteobacteria</taxon>
        <taxon>Hyphomicrobiales</taxon>
        <taxon>Aurantimonadaceae</taxon>
        <taxon>Aureimonas</taxon>
    </lineage>
</organism>
<dbReference type="InterPro" id="IPR029033">
    <property type="entry name" value="His_PPase_superfam"/>
</dbReference>
<dbReference type="AlphaFoldDB" id="A0A0P0YX02"/>
<dbReference type="SUPFAM" id="SSF53254">
    <property type="entry name" value="Phosphoglycerate mutase-like"/>
    <property type="match status" value="1"/>
</dbReference>
<dbReference type="RefSeq" id="WP_073469028.1">
    <property type="nucleotide sequence ID" value="NZ_BBWQ01000009.1"/>
</dbReference>
<evidence type="ECO:0000313" key="1">
    <source>
        <dbReference type="EMBL" id="BAT25933.1"/>
    </source>
</evidence>
<accession>A0A0P0YX02</accession>
<dbReference type="Pfam" id="PF00300">
    <property type="entry name" value="His_Phos_1"/>
    <property type="match status" value="1"/>
</dbReference>
<dbReference type="EMBL" id="LC066371">
    <property type="protein sequence ID" value="BAT25933.1"/>
    <property type="molecule type" value="Genomic_DNA"/>
</dbReference>
<protein>
    <submittedName>
        <fullName evidence="1">Putative phosphoglycerate mutase</fullName>
    </submittedName>
</protein>
<dbReference type="PANTHER" id="PTHR48100">
    <property type="entry name" value="BROAD-SPECIFICITY PHOSPHATASE YOR283W-RELATED"/>
    <property type="match status" value="1"/>
</dbReference>
<sequence>MNGPARMVAMLPDSAATNKGIGRRRRFLVLRHAPTAWNAAGRIQGRTDCPLSPEGVERARAWQVPASFRHVPCFSSPLRRCLDTARAMGLSPLVDDRLVEMDWGTLEGATLAAMRAEGGAEFARREAAGLDFRPPGGETPREAGARALAVLSEATSDAVIVTHKGVMRALLALATGWDMVGKPPIRFPAEGHALILEWQEGVLYLQPDSVDMRN</sequence>
<dbReference type="Gene3D" id="3.40.50.1240">
    <property type="entry name" value="Phosphoglycerate mutase-like"/>
    <property type="match status" value="1"/>
</dbReference>
<reference evidence="1" key="1">
    <citation type="journal article" date="2015" name="Proc. Natl. Acad. Sci. U.S.A.">
        <title>Bacterial clade with the ribosomal RNA operon on a small plasmid rather than the chromosome.</title>
        <authorList>
            <person name="Anda M."/>
            <person name="Ohtsubo Y."/>
            <person name="Okubo T."/>
            <person name="Sugawara M."/>
            <person name="Nagata Y."/>
            <person name="Tsuda M."/>
            <person name="Minamisawa K."/>
            <person name="Mitsui H."/>
        </authorList>
    </citation>
    <scope>NUCLEOTIDE SEQUENCE</scope>
    <source>
        <strain evidence="1">DSM 21988</strain>
    </source>
</reference>